<reference evidence="2 3" key="2">
    <citation type="journal article" date="2017" name="Front. Plant Sci.">
        <title>Gene Classification and Mining of Molecular Markers Useful in Red Clover (Trifolium pratense) Breeding.</title>
        <authorList>
            <person name="Istvanek J."/>
            <person name="Dluhosova J."/>
            <person name="Dluhos P."/>
            <person name="Patkova L."/>
            <person name="Nedelnik J."/>
            <person name="Repkova J."/>
        </authorList>
    </citation>
    <scope>NUCLEOTIDE SEQUENCE [LARGE SCALE GENOMIC DNA]</scope>
    <source>
        <strain evidence="3">cv. Tatra</strain>
        <tissue evidence="2">Young leaves</tissue>
    </source>
</reference>
<evidence type="ECO:0000313" key="3">
    <source>
        <dbReference type="Proteomes" id="UP000236291"/>
    </source>
</evidence>
<feature type="non-terminal residue" evidence="2">
    <location>
        <position position="576"/>
    </location>
</feature>
<dbReference type="ExpressionAtlas" id="A0A2K3LYZ1">
    <property type="expression patterns" value="baseline"/>
</dbReference>
<comment type="caution">
    <text evidence="2">The sequence shown here is derived from an EMBL/GenBank/DDBJ whole genome shotgun (WGS) entry which is preliminary data.</text>
</comment>
<dbReference type="InterPro" id="IPR000477">
    <property type="entry name" value="RT_dom"/>
</dbReference>
<dbReference type="Proteomes" id="UP000236291">
    <property type="component" value="Unassembled WGS sequence"/>
</dbReference>
<feature type="domain" description="Reverse transcriptase" evidence="1">
    <location>
        <begin position="236"/>
        <end position="515"/>
    </location>
</feature>
<dbReference type="Pfam" id="PF00078">
    <property type="entry name" value="RVT_1"/>
    <property type="match status" value="1"/>
</dbReference>
<dbReference type="SUPFAM" id="SSF56672">
    <property type="entry name" value="DNA/RNA polymerases"/>
    <property type="match status" value="1"/>
</dbReference>
<dbReference type="PROSITE" id="PS50878">
    <property type="entry name" value="RT_POL"/>
    <property type="match status" value="1"/>
</dbReference>
<evidence type="ECO:0000313" key="2">
    <source>
        <dbReference type="EMBL" id="PNX83757.1"/>
    </source>
</evidence>
<protein>
    <submittedName>
        <fullName evidence="2">Ribonuclease H</fullName>
    </submittedName>
</protein>
<gene>
    <name evidence="2" type="ORF">L195_g039805</name>
</gene>
<sequence length="576" mass="65041">MWALHDDCKNIIASSWNDNVVGCPMYILNTKLKRLKDRLRIWNKDVFGNVHAYVKDAEMKLQDIQAQIQNTGHTVALLDMEKSAQYLLDKALERQEEFWREKARINWHLKGDRNTAYFHRLAKIKNTSKLISSLKHNNEIISDPTLLADHVVSYYKNVFCTNSFLQDQSLVEEVIPNLINEEVNTLLTMLPSFDEIKNAVFSLNKDSAPGPDGFGAFFFQTYWDIIHHDVINAVLQFFTSGWIMPNFNCNTLILIPKSTSADSIDQFRPIAMANFKFKIISKVLADRLANIMPSIISKEQRGFIQGRNIKDCICLTSEAINLLHKKTFGGNVDLKIDISKAFDTLDWSFLLKVLKQFGFNSTFCHWIEVILSSANLSISINGTLHGFFHCTRGVRQGDPLSPLLFCLAEEVLSRGISKLVTEGSLDLIKCSRNTFVPSHCLYADDIMVFCSGKISCLNALKILFVKYANCSGQIINANKSTIYSGGVTQTRLHNIVNLFGFKVGCLPFTYLGVPIFKGRPKASYFYPIADKIKVKLSAWKASLLSIAGRVQLVKSVIQSMAINSITIYSWPSAILK</sequence>
<dbReference type="EMBL" id="ASHM01044844">
    <property type="protein sequence ID" value="PNX83757.1"/>
    <property type="molecule type" value="Genomic_DNA"/>
</dbReference>
<dbReference type="AlphaFoldDB" id="A0A2K3LYZ1"/>
<organism evidence="2 3">
    <name type="scientific">Trifolium pratense</name>
    <name type="common">Red clover</name>
    <dbReference type="NCBI Taxonomy" id="57577"/>
    <lineage>
        <taxon>Eukaryota</taxon>
        <taxon>Viridiplantae</taxon>
        <taxon>Streptophyta</taxon>
        <taxon>Embryophyta</taxon>
        <taxon>Tracheophyta</taxon>
        <taxon>Spermatophyta</taxon>
        <taxon>Magnoliopsida</taxon>
        <taxon>eudicotyledons</taxon>
        <taxon>Gunneridae</taxon>
        <taxon>Pentapetalae</taxon>
        <taxon>rosids</taxon>
        <taxon>fabids</taxon>
        <taxon>Fabales</taxon>
        <taxon>Fabaceae</taxon>
        <taxon>Papilionoideae</taxon>
        <taxon>50 kb inversion clade</taxon>
        <taxon>NPAAA clade</taxon>
        <taxon>Hologalegina</taxon>
        <taxon>IRL clade</taxon>
        <taxon>Trifolieae</taxon>
        <taxon>Trifolium</taxon>
    </lineage>
</organism>
<dbReference type="InterPro" id="IPR043502">
    <property type="entry name" value="DNA/RNA_pol_sf"/>
</dbReference>
<evidence type="ECO:0000259" key="1">
    <source>
        <dbReference type="PROSITE" id="PS50878"/>
    </source>
</evidence>
<dbReference type="STRING" id="57577.A0A2K3LYZ1"/>
<reference evidence="2 3" key="1">
    <citation type="journal article" date="2014" name="Am. J. Bot.">
        <title>Genome assembly and annotation for red clover (Trifolium pratense; Fabaceae).</title>
        <authorList>
            <person name="Istvanek J."/>
            <person name="Jaros M."/>
            <person name="Krenek A."/>
            <person name="Repkova J."/>
        </authorList>
    </citation>
    <scope>NUCLEOTIDE SEQUENCE [LARGE SCALE GENOMIC DNA]</scope>
    <source>
        <strain evidence="3">cv. Tatra</strain>
        <tissue evidence="2">Young leaves</tissue>
    </source>
</reference>
<proteinExistence type="predicted"/>
<dbReference type="PANTHER" id="PTHR31635:SF196">
    <property type="entry name" value="REVERSE TRANSCRIPTASE DOMAIN-CONTAINING PROTEIN-RELATED"/>
    <property type="match status" value="1"/>
</dbReference>
<dbReference type="CDD" id="cd01650">
    <property type="entry name" value="RT_nLTR_like"/>
    <property type="match status" value="1"/>
</dbReference>
<accession>A0A2K3LYZ1</accession>
<name>A0A2K3LYZ1_TRIPR</name>
<dbReference type="PANTHER" id="PTHR31635">
    <property type="entry name" value="REVERSE TRANSCRIPTASE DOMAIN-CONTAINING PROTEIN-RELATED"/>
    <property type="match status" value="1"/>
</dbReference>